<reference evidence="1" key="1">
    <citation type="submission" date="2019-08" db="EMBL/GenBank/DDBJ databases">
        <authorList>
            <person name="Kucharzyk K."/>
            <person name="Murdoch R.W."/>
            <person name="Higgins S."/>
            <person name="Loffler F."/>
        </authorList>
    </citation>
    <scope>NUCLEOTIDE SEQUENCE</scope>
</reference>
<accession>A0A645CZJ2</accession>
<proteinExistence type="predicted"/>
<dbReference type="Gene3D" id="6.10.250.2410">
    <property type="match status" value="1"/>
</dbReference>
<dbReference type="PANTHER" id="PTHR33969">
    <property type="entry name" value="SEGREGATION AND CONDENSATION PROTEIN A"/>
    <property type="match status" value="1"/>
</dbReference>
<evidence type="ECO:0000313" key="1">
    <source>
        <dbReference type="EMBL" id="MPM82301.1"/>
    </source>
</evidence>
<dbReference type="PANTHER" id="PTHR33969:SF2">
    <property type="entry name" value="SEGREGATION AND CONDENSATION PROTEIN A"/>
    <property type="match status" value="1"/>
</dbReference>
<dbReference type="Pfam" id="PF02616">
    <property type="entry name" value="SMC_ScpA"/>
    <property type="match status" value="1"/>
</dbReference>
<dbReference type="InterPro" id="IPR003768">
    <property type="entry name" value="ScpA"/>
</dbReference>
<dbReference type="Gene3D" id="1.10.10.580">
    <property type="entry name" value="Structural maintenance of chromosome 1. Chain E"/>
    <property type="match status" value="1"/>
</dbReference>
<sequence length="222" mass="26050">MHLIEKDKVDIYDIPIVVITEQYITYLNALKEFDMDVASDFLVMAATLLQIKSRMLLPKPPVESTEEQEDPRQMLVDMLVEYRKIRLQAKMLTESLTTALCYHQRKPMQFPDIRKKIKPLSFEDLLYSLTGLLAIEEHEPALIERQRFNVQDKMNKIIDLLERNNNSLEFSALITKNVSRSEIIASFLAILELMRLNRITIRQARPFSTIFIFLREDMTDVL</sequence>
<protein>
    <submittedName>
        <fullName evidence="1">Segregation and condensation protein A</fullName>
    </submittedName>
</protein>
<dbReference type="AlphaFoldDB" id="A0A645CZJ2"/>
<name>A0A645CZJ2_9ZZZZ</name>
<comment type="caution">
    <text evidence="1">The sequence shown here is derived from an EMBL/GenBank/DDBJ whole genome shotgun (WGS) entry which is preliminary data.</text>
</comment>
<dbReference type="EMBL" id="VSSQ01031421">
    <property type="protein sequence ID" value="MPM82301.1"/>
    <property type="molecule type" value="Genomic_DNA"/>
</dbReference>
<gene>
    <name evidence="1" type="primary">scpA_39</name>
    <name evidence="1" type="ORF">SDC9_129362</name>
</gene>
<dbReference type="InterPro" id="IPR023093">
    <property type="entry name" value="ScpA-like_C"/>
</dbReference>
<organism evidence="1">
    <name type="scientific">bioreactor metagenome</name>
    <dbReference type="NCBI Taxonomy" id="1076179"/>
    <lineage>
        <taxon>unclassified sequences</taxon>
        <taxon>metagenomes</taxon>
        <taxon>ecological metagenomes</taxon>
    </lineage>
</organism>